<sequence>MKTYLSKSVTLLAVAAGCALQLSSCVSTEREVSSSKVDPRSTYTPPPAGSRVRMTNKTVLNTVSTTHAFSDPSAPDNFILELRGPRVLTAQAHLIVTNSKGDTLRHEVLPARALLTEKALSDPQAASVRDQEIAILQGMNSFFADGHFIQPAVAAGAEQPAEMDTKTWAALREDPATVGFDFVGAGGAEHRIAFARKLGKAVIISQ</sequence>
<organism evidence="3 4">
    <name type="scientific">Hymenobacter ruricola</name>
    <dbReference type="NCBI Taxonomy" id="2791023"/>
    <lineage>
        <taxon>Bacteria</taxon>
        <taxon>Pseudomonadati</taxon>
        <taxon>Bacteroidota</taxon>
        <taxon>Cytophagia</taxon>
        <taxon>Cytophagales</taxon>
        <taxon>Hymenobacteraceae</taxon>
        <taxon>Hymenobacter</taxon>
    </lineage>
</organism>
<dbReference type="Proteomes" id="UP000618931">
    <property type="component" value="Unassembled WGS sequence"/>
</dbReference>
<evidence type="ECO:0000256" key="1">
    <source>
        <dbReference type="SAM" id="MobiDB-lite"/>
    </source>
</evidence>
<gene>
    <name evidence="3" type="ORF">I2H31_05355</name>
</gene>
<accession>A0ABS0I0P9</accession>
<reference evidence="3 4" key="1">
    <citation type="submission" date="2020-11" db="EMBL/GenBank/DDBJ databases">
        <authorList>
            <person name="Kim M.K."/>
        </authorList>
    </citation>
    <scope>NUCLEOTIDE SEQUENCE [LARGE SCALE GENOMIC DNA]</scope>
    <source>
        <strain evidence="3 4">BT662</strain>
    </source>
</reference>
<protein>
    <submittedName>
        <fullName evidence="3">Uncharacterized protein</fullName>
    </submittedName>
</protein>
<feature type="compositionally biased region" description="Basic and acidic residues" evidence="1">
    <location>
        <begin position="30"/>
        <end position="39"/>
    </location>
</feature>
<dbReference type="RefSeq" id="WP_196291971.1">
    <property type="nucleotide sequence ID" value="NZ_JADQDM010000002.1"/>
</dbReference>
<feature type="chain" id="PRO_5046580089" evidence="2">
    <location>
        <begin position="16"/>
        <end position="206"/>
    </location>
</feature>
<evidence type="ECO:0000313" key="3">
    <source>
        <dbReference type="EMBL" id="MBF9220523.1"/>
    </source>
</evidence>
<name>A0ABS0I0P9_9BACT</name>
<dbReference type="PROSITE" id="PS51257">
    <property type="entry name" value="PROKAR_LIPOPROTEIN"/>
    <property type="match status" value="1"/>
</dbReference>
<proteinExistence type="predicted"/>
<evidence type="ECO:0000256" key="2">
    <source>
        <dbReference type="SAM" id="SignalP"/>
    </source>
</evidence>
<comment type="caution">
    <text evidence="3">The sequence shown here is derived from an EMBL/GenBank/DDBJ whole genome shotgun (WGS) entry which is preliminary data.</text>
</comment>
<dbReference type="EMBL" id="JADQDM010000002">
    <property type="protein sequence ID" value="MBF9220523.1"/>
    <property type="molecule type" value="Genomic_DNA"/>
</dbReference>
<feature type="signal peptide" evidence="2">
    <location>
        <begin position="1"/>
        <end position="15"/>
    </location>
</feature>
<feature type="region of interest" description="Disordered" evidence="1">
    <location>
        <begin position="30"/>
        <end position="51"/>
    </location>
</feature>
<keyword evidence="4" id="KW-1185">Reference proteome</keyword>
<evidence type="ECO:0000313" key="4">
    <source>
        <dbReference type="Proteomes" id="UP000618931"/>
    </source>
</evidence>
<keyword evidence="2" id="KW-0732">Signal</keyword>